<name>A0ACB6ZU55_THEGA</name>
<accession>A0ACB6ZU55</accession>
<organism evidence="1 2">
    <name type="scientific">Thelephora ganbajun</name>
    <name type="common">Ganba fungus</name>
    <dbReference type="NCBI Taxonomy" id="370292"/>
    <lineage>
        <taxon>Eukaryota</taxon>
        <taxon>Fungi</taxon>
        <taxon>Dikarya</taxon>
        <taxon>Basidiomycota</taxon>
        <taxon>Agaricomycotina</taxon>
        <taxon>Agaricomycetes</taxon>
        <taxon>Thelephorales</taxon>
        <taxon>Thelephoraceae</taxon>
        <taxon>Thelephora</taxon>
    </lineage>
</organism>
<dbReference type="Proteomes" id="UP000886501">
    <property type="component" value="Unassembled WGS sequence"/>
</dbReference>
<reference evidence="1" key="2">
    <citation type="journal article" date="2020" name="Nat. Commun.">
        <title>Large-scale genome sequencing of mycorrhizal fungi provides insights into the early evolution of symbiotic traits.</title>
        <authorList>
            <person name="Miyauchi S."/>
            <person name="Kiss E."/>
            <person name="Kuo A."/>
            <person name="Drula E."/>
            <person name="Kohler A."/>
            <person name="Sanchez-Garcia M."/>
            <person name="Morin E."/>
            <person name="Andreopoulos B."/>
            <person name="Barry K.W."/>
            <person name="Bonito G."/>
            <person name="Buee M."/>
            <person name="Carver A."/>
            <person name="Chen C."/>
            <person name="Cichocki N."/>
            <person name="Clum A."/>
            <person name="Culley D."/>
            <person name="Crous P.W."/>
            <person name="Fauchery L."/>
            <person name="Girlanda M."/>
            <person name="Hayes R.D."/>
            <person name="Keri Z."/>
            <person name="LaButti K."/>
            <person name="Lipzen A."/>
            <person name="Lombard V."/>
            <person name="Magnuson J."/>
            <person name="Maillard F."/>
            <person name="Murat C."/>
            <person name="Nolan M."/>
            <person name="Ohm R.A."/>
            <person name="Pangilinan J."/>
            <person name="Pereira M.F."/>
            <person name="Perotto S."/>
            <person name="Peter M."/>
            <person name="Pfister S."/>
            <person name="Riley R."/>
            <person name="Sitrit Y."/>
            <person name="Stielow J.B."/>
            <person name="Szollosi G."/>
            <person name="Zifcakova L."/>
            <person name="Stursova M."/>
            <person name="Spatafora J.W."/>
            <person name="Tedersoo L."/>
            <person name="Vaario L.M."/>
            <person name="Yamada A."/>
            <person name="Yan M."/>
            <person name="Wang P."/>
            <person name="Xu J."/>
            <person name="Bruns T."/>
            <person name="Baldrian P."/>
            <person name="Vilgalys R."/>
            <person name="Dunand C."/>
            <person name="Henrissat B."/>
            <person name="Grigoriev I.V."/>
            <person name="Hibbett D."/>
            <person name="Nagy L.G."/>
            <person name="Martin F.M."/>
        </authorList>
    </citation>
    <scope>NUCLEOTIDE SEQUENCE</scope>
    <source>
        <strain evidence="1">P2</strain>
    </source>
</reference>
<dbReference type="EMBL" id="MU117965">
    <property type="protein sequence ID" value="KAF9653084.1"/>
    <property type="molecule type" value="Genomic_DNA"/>
</dbReference>
<gene>
    <name evidence="1" type="ORF">BDM02DRAFT_3183047</name>
</gene>
<comment type="caution">
    <text evidence="1">The sequence shown here is derived from an EMBL/GenBank/DDBJ whole genome shotgun (WGS) entry which is preliminary data.</text>
</comment>
<keyword evidence="2" id="KW-1185">Reference proteome</keyword>
<evidence type="ECO:0000313" key="1">
    <source>
        <dbReference type="EMBL" id="KAF9653084.1"/>
    </source>
</evidence>
<proteinExistence type="predicted"/>
<evidence type="ECO:0000313" key="2">
    <source>
        <dbReference type="Proteomes" id="UP000886501"/>
    </source>
</evidence>
<reference evidence="1" key="1">
    <citation type="submission" date="2019-10" db="EMBL/GenBank/DDBJ databases">
        <authorList>
            <consortium name="DOE Joint Genome Institute"/>
            <person name="Kuo A."/>
            <person name="Miyauchi S."/>
            <person name="Kiss E."/>
            <person name="Drula E."/>
            <person name="Kohler A."/>
            <person name="Sanchez-Garcia M."/>
            <person name="Andreopoulos B."/>
            <person name="Barry K.W."/>
            <person name="Bonito G."/>
            <person name="Buee M."/>
            <person name="Carver A."/>
            <person name="Chen C."/>
            <person name="Cichocki N."/>
            <person name="Clum A."/>
            <person name="Culley D."/>
            <person name="Crous P.W."/>
            <person name="Fauchery L."/>
            <person name="Girlanda M."/>
            <person name="Hayes R."/>
            <person name="Keri Z."/>
            <person name="Labutti K."/>
            <person name="Lipzen A."/>
            <person name="Lombard V."/>
            <person name="Magnuson J."/>
            <person name="Maillard F."/>
            <person name="Morin E."/>
            <person name="Murat C."/>
            <person name="Nolan M."/>
            <person name="Ohm R."/>
            <person name="Pangilinan J."/>
            <person name="Pereira M."/>
            <person name="Perotto S."/>
            <person name="Peter M."/>
            <person name="Riley R."/>
            <person name="Sitrit Y."/>
            <person name="Stielow B."/>
            <person name="Szollosi G."/>
            <person name="Zifcakova L."/>
            <person name="Stursova M."/>
            <person name="Spatafora J.W."/>
            <person name="Tedersoo L."/>
            <person name="Vaario L.-M."/>
            <person name="Yamada A."/>
            <person name="Yan M."/>
            <person name="Wang P."/>
            <person name="Xu J."/>
            <person name="Bruns T."/>
            <person name="Baldrian P."/>
            <person name="Vilgalys R."/>
            <person name="Henrissat B."/>
            <person name="Grigoriev I.V."/>
            <person name="Hibbett D."/>
            <person name="Nagy L.G."/>
            <person name="Martin F.M."/>
        </authorList>
    </citation>
    <scope>NUCLEOTIDE SEQUENCE</scope>
    <source>
        <strain evidence="1">P2</strain>
    </source>
</reference>
<protein>
    <submittedName>
        <fullName evidence="1">NOC3p-domain-containing protein</fullName>
    </submittedName>
</protein>
<sequence>MARSSMKRPNQGPQSSSKRQKVAAETSKHLSTKGKERASNKPTISIPTGLDDDDAPLSDQDFNLLEEYGEAVGFLDSLDYKGIARSKKETLRLHKINKPIRQPVKDDLPDVSSHSEDEGDWSSNIGSDDFGGGSSQGSGGEELSEDSNVEMPYETAPRPRRPSWDEDSDNEVQRLPIKLPDGQVKNVGVKLRRSHEESSEECGNEEPAKELTPEPREDATLGSRLGRRSVVDVVTTKSRKERIHAAKEQIAGICQEIVGDPEDSLPLLRRLHNFSLDTITSPTQSQPVANDQTIRKLAILSQVAVFKDIIPGYRIRSLTDKEKLEKVGQAVVRLREWEQGLIGVYQKFLQLLESEIKGKTELADVSLKCMCTLLVEVTHFNFRTNIISCIMGHLSRRGWDEGSELCHNSLVEVFQEDTTGAVSLEVVRLLNRMMKESKYRANPNVLSCLLHLRLKTEMRVRAFKTSVEKQTIKIKSKEKRRKGTAATQMHLSKKAKKVLKEKETIRREMKEAEVEVDKQERNKTHTETLKLVFVLYFQILKNPRPTPLLPVVLQGIAKFSHLVSVDFFRDLLKAIKAVMTSVGSADSEEPSSCITPVYHRLLCISTAFELLSGQGEALNVDLSDFVNHLYAIIPFIGTLSKAEDTCGDTHTNVRHAGTGKLTVSGTSWSSEAQMLFHTLHLIFSRNAGGAPPAWRAAAFAKRLLTATLHWDPVTAIRAIEFVAGLVRRNPKLEALLTTEDRSFDGMYQPEMDDPELCHPFGTSFFELALLEKNHIDPGVRGAARTLAGSLSR</sequence>